<reference evidence="2 3" key="1">
    <citation type="submission" date="2018-06" db="EMBL/GenBank/DDBJ databases">
        <title>Genome analysis of cellulolytic fungus Trichoderma lentiforme CFAM-422.</title>
        <authorList>
            <person name="Steindorff A.S."/>
            <person name="Formighieri E.F."/>
            <person name="Midorikawa G.E.O."/>
            <person name="Tamietti M.S."/>
            <person name="Ramos E.Z."/>
            <person name="Silva A.S."/>
            <person name="Bon E.P.S."/>
            <person name="Mendes T.D."/>
            <person name="Damaso M.C.T."/>
            <person name="Favaro L.C.L."/>
        </authorList>
    </citation>
    <scope>NUCLEOTIDE SEQUENCE [LARGE SCALE GENOMIC DNA]</scope>
    <source>
        <strain evidence="2 3">CFAM-422</strain>
    </source>
</reference>
<dbReference type="EMBL" id="QLNT01000001">
    <property type="protein sequence ID" value="KAF3076824.1"/>
    <property type="molecule type" value="Genomic_DNA"/>
</dbReference>
<evidence type="ECO:0000313" key="2">
    <source>
        <dbReference type="EMBL" id="KAF3076824.1"/>
    </source>
</evidence>
<dbReference type="AlphaFoldDB" id="A0A9P4XQN2"/>
<keyword evidence="3" id="KW-1185">Reference proteome</keyword>
<accession>A0A9P4XQN2</accession>
<protein>
    <recommendedName>
        <fullName evidence="4">Secreted protein</fullName>
    </recommendedName>
</protein>
<name>A0A9P4XQN2_9HYPO</name>
<dbReference type="Proteomes" id="UP000801864">
    <property type="component" value="Unassembled WGS sequence"/>
</dbReference>
<comment type="caution">
    <text evidence="2">The sequence shown here is derived from an EMBL/GenBank/DDBJ whole genome shotgun (WGS) entry which is preliminary data.</text>
</comment>
<feature type="chain" id="PRO_5040379102" description="Secreted protein" evidence="1">
    <location>
        <begin position="18"/>
        <end position="89"/>
    </location>
</feature>
<organism evidence="2 3">
    <name type="scientific">Trichoderma lentiforme</name>
    <dbReference type="NCBI Taxonomy" id="1567552"/>
    <lineage>
        <taxon>Eukaryota</taxon>
        <taxon>Fungi</taxon>
        <taxon>Dikarya</taxon>
        <taxon>Ascomycota</taxon>
        <taxon>Pezizomycotina</taxon>
        <taxon>Sordariomycetes</taxon>
        <taxon>Hypocreomycetidae</taxon>
        <taxon>Hypocreales</taxon>
        <taxon>Hypocreaceae</taxon>
        <taxon>Trichoderma</taxon>
    </lineage>
</organism>
<gene>
    <name evidence="2" type="ORF">CFAM422_000083</name>
</gene>
<evidence type="ECO:0000256" key="1">
    <source>
        <dbReference type="SAM" id="SignalP"/>
    </source>
</evidence>
<keyword evidence="1" id="KW-0732">Signal</keyword>
<evidence type="ECO:0008006" key="4">
    <source>
        <dbReference type="Google" id="ProtNLM"/>
    </source>
</evidence>
<proteinExistence type="predicted"/>
<evidence type="ECO:0000313" key="3">
    <source>
        <dbReference type="Proteomes" id="UP000801864"/>
    </source>
</evidence>
<sequence length="89" mass="9304">MGFLLLLLCANTDALRAASGSYRIAQAAGPGPGPLLQSGNHCRKRVPVALPQGHRANRVEPGTENREETLASYGALGDADSGNHVNLIE</sequence>
<feature type="signal peptide" evidence="1">
    <location>
        <begin position="1"/>
        <end position="17"/>
    </location>
</feature>